<evidence type="ECO:0000313" key="2">
    <source>
        <dbReference type="EMBL" id="PKR56762.1"/>
    </source>
</evidence>
<evidence type="ECO:0000313" key="3">
    <source>
        <dbReference type="Proteomes" id="UP000233332"/>
    </source>
</evidence>
<keyword evidence="3" id="KW-1185">Reference proteome</keyword>
<proteinExistence type="predicted"/>
<reference evidence="2 3" key="1">
    <citation type="submission" date="2017-09" db="EMBL/GenBank/DDBJ databases">
        <title>Biodiversity and function of Thalassospira species in the particle-attached aromatic-hydrocarbon-degrading consortia from the surface seawater of the China South Sea.</title>
        <authorList>
            <person name="Dong C."/>
            <person name="Lai Q."/>
            <person name="Shao Z."/>
        </authorList>
    </citation>
    <scope>NUCLEOTIDE SEQUENCE [LARGE SCALE GENOMIC DNA]</scope>
    <source>
        <strain evidence="2 3">139Z-12</strain>
    </source>
</reference>
<dbReference type="PRINTS" id="PR00111">
    <property type="entry name" value="ABHYDROLASE"/>
</dbReference>
<sequence>MTADTLRSAIELDGHGSFDRVSVVFLSGMLADQRMWQPTIDVLANGCGDAGHLIEPVFCELFDQDSVGDMATAVLDRAPDRFALVGMSMGGYVAFDILRRAPERVSHLMLVNTRATEDPPKIRRRRMLLAHLVAENTPFKGVNDAMLDDLIHPDNRKDAGLVRLLTAMADDCGPDVFKCQSKAVAERPDSTAVLVDINIPCSVMVGEADRVISPESHREMADAITGASFAVVPGAGHYVPLEAPVPFADDLIALLRR</sequence>
<gene>
    <name evidence="2" type="ORF">COO92_19110</name>
</gene>
<comment type="caution">
    <text evidence="2">The sequence shown here is derived from an EMBL/GenBank/DDBJ whole genome shotgun (WGS) entry which is preliminary data.</text>
</comment>
<dbReference type="SUPFAM" id="SSF53474">
    <property type="entry name" value="alpha/beta-Hydrolases"/>
    <property type="match status" value="1"/>
</dbReference>
<dbReference type="InterPro" id="IPR050471">
    <property type="entry name" value="AB_hydrolase"/>
</dbReference>
<feature type="domain" description="AB hydrolase-1" evidence="1">
    <location>
        <begin position="23"/>
        <end position="249"/>
    </location>
</feature>
<dbReference type="InterPro" id="IPR029058">
    <property type="entry name" value="AB_hydrolase_fold"/>
</dbReference>
<dbReference type="EMBL" id="NXGX01000009">
    <property type="protein sequence ID" value="PKR56762.1"/>
    <property type="molecule type" value="Genomic_DNA"/>
</dbReference>
<keyword evidence="2" id="KW-0378">Hydrolase</keyword>
<dbReference type="InterPro" id="IPR000073">
    <property type="entry name" value="AB_hydrolase_1"/>
</dbReference>
<dbReference type="Proteomes" id="UP000233332">
    <property type="component" value="Unassembled WGS sequence"/>
</dbReference>
<evidence type="ECO:0000259" key="1">
    <source>
        <dbReference type="Pfam" id="PF12697"/>
    </source>
</evidence>
<dbReference type="PANTHER" id="PTHR43433:SF4">
    <property type="entry name" value="NON-HEME CHLOROPEROXIDASE-RELATED"/>
    <property type="match status" value="1"/>
</dbReference>
<dbReference type="Gene3D" id="3.40.50.1820">
    <property type="entry name" value="alpha/beta hydrolase"/>
    <property type="match status" value="1"/>
</dbReference>
<name>A0A2N3L1T6_9PROT</name>
<protein>
    <submittedName>
        <fullName evidence="2">Alpha/beta hydrolase</fullName>
    </submittedName>
</protein>
<dbReference type="RefSeq" id="WP_101304578.1">
    <property type="nucleotide sequence ID" value="NZ_NXGX01000009.1"/>
</dbReference>
<accession>A0A2N3L1T6</accession>
<organism evidence="2 3">
    <name type="scientific">Thalassospira lohafexi</name>
    <dbReference type="NCBI Taxonomy" id="744227"/>
    <lineage>
        <taxon>Bacteria</taxon>
        <taxon>Pseudomonadati</taxon>
        <taxon>Pseudomonadota</taxon>
        <taxon>Alphaproteobacteria</taxon>
        <taxon>Rhodospirillales</taxon>
        <taxon>Thalassospiraceae</taxon>
        <taxon>Thalassospira</taxon>
    </lineage>
</organism>
<dbReference type="Pfam" id="PF12697">
    <property type="entry name" value="Abhydrolase_6"/>
    <property type="match status" value="1"/>
</dbReference>
<dbReference type="AlphaFoldDB" id="A0A2N3L1T6"/>
<dbReference type="PANTHER" id="PTHR43433">
    <property type="entry name" value="HYDROLASE, ALPHA/BETA FOLD FAMILY PROTEIN"/>
    <property type="match status" value="1"/>
</dbReference>
<dbReference type="GO" id="GO:0016787">
    <property type="term" value="F:hydrolase activity"/>
    <property type="evidence" value="ECO:0007669"/>
    <property type="project" value="UniProtKB-KW"/>
</dbReference>